<evidence type="ECO:0000256" key="10">
    <source>
        <dbReference type="ARBA" id="ARBA00029409"/>
    </source>
</evidence>
<keyword evidence="8" id="KW-0067">ATP-binding</keyword>
<comment type="function">
    <text evidence="10">Catalyzes the transfer of pyrophosphate from adenosine triphosphate (ATP) to 6-hydroxymethyl-7,8-dihydropterin, an enzymatic step in folate biosynthesis pathway.</text>
</comment>
<dbReference type="PANTHER" id="PTHR43071:SF1">
    <property type="entry name" value="2-AMINO-4-HYDROXY-6-HYDROXYMETHYLDIHYDROPTERIDINE PYROPHOSPHOKINASE"/>
    <property type="match status" value="1"/>
</dbReference>
<evidence type="ECO:0000256" key="5">
    <source>
        <dbReference type="ARBA" id="ARBA00022679"/>
    </source>
</evidence>
<gene>
    <name evidence="14" type="primary">folK</name>
    <name evidence="14" type="ORF">EBB79_01045</name>
</gene>
<dbReference type="RefSeq" id="WP_127747060.1">
    <property type="nucleotide sequence ID" value="NZ_CP033219.1"/>
</dbReference>
<dbReference type="KEGG" id="sedi:EBB79_01045"/>
<dbReference type="Pfam" id="PF01288">
    <property type="entry name" value="HPPK"/>
    <property type="match status" value="1"/>
</dbReference>
<evidence type="ECO:0000256" key="7">
    <source>
        <dbReference type="ARBA" id="ARBA00022777"/>
    </source>
</evidence>
<protein>
    <recommendedName>
        <fullName evidence="4">2-amino-4-hydroxy-6-hydroxymethyldihydropteridine pyrophosphokinase</fullName>
        <ecNumber evidence="3">2.7.6.3</ecNumber>
    </recommendedName>
    <alternativeName>
        <fullName evidence="11">6-hydroxymethyl-7,8-dihydropterin pyrophosphokinase</fullName>
    </alternativeName>
    <alternativeName>
        <fullName evidence="12">7,8-dihydro-6-hydroxymethylpterin-pyrophosphokinase</fullName>
    </alternativeName>
</protein>
<accession>A0A3T0N8F5</accession>
<keyword evidence="15" id="KW-1185">Reference proteome</keyword>
<dbReference type="SUPFAM" id="SSF55083">
    <property type="entry name" value="6-hydroxymethyl-7,8-dihydropterin pyrophosphokinase, HPPK"/>
    <property type="match status" value="1"/>
</dbReference>
<evidence type="ECO:0000256" key="12">
    <source>
        <dbReference type="ARBA" id="ARBA00033413"/>
    </source>
</evidence>
<evidence type="ECO:0000259" key="13">
    <source>
        <dbReference type="Pfam" id="PF01288"/>
    </source>
</evidence>
<keyword evidence="5 14" id="KW-0808">Transferase</keyword>
<evidence type="ECO:0000256" key="11">
    <source>
        <dbReference type="ARBA" id="ARBA00029766"/>
    </source>
</evidence>
<dbReference type="GO" id="GO:0046654">
    <property type="term" value="P:tetrahydrofolate biosynthetic process"/>
    <property type="evidence" value="ECO:0007669"/>
    <property type="project" value="UniProtKB-UniPathway"/>
</dbReference>
<dbReference type="OrthoDB" id="9808041at2"/>
<dbReference type="EMBL" id="CP033219">
    <property type="protein sequence ID" value="AZV80242.1"/>
    <property type="molecule type" value="Genomic_DNA"/>
</dbReference>
<comment type="similarity">
    <text evidence="2">Belongs to the HPPK family.</text>
</comment>
<keyword evidence="7 14" id="KW-0418">Kinase</keyword>
<dbReference type="Proteomes" id="UP000283063">
    <property type="component" value="Chromosome"/>
</dbReference>
<evidence type="ECO:0000256" key="9">
    <source>
        <dbReference type="ARBA" id="ARBA00022909"/>
    </source>
</evidence>
<evidence type="ECO:0000256" key="2">
    <source>
        <dbReference type="ARBA" id="ARBA00005810"/>
    </source>
</evidence>
<feature type="domain" description="7,8-dihydro-6-hydroxymethylpterin-pyrophosphokinase" evidence="13">
    <location>
        <begin position="10"/>
        <end position="160"/>
    </location>
</feature>
<dbReference type="AlphaFoldDB" id="A0A3T0N8F5"/>
<organism evidence="14 15">
    <name type="scientific">Parasedimentitalea marina</name>
    <dbReference type="NCBI Taxonomy" id="2483033"/>
    <lineage>
        <taxon>Bacteria</taxon>
        <taxon>Pseudomonadati</taxon>
        <taxon>Pseudomonadota</taxon>
        <taxon>Alphaproteobacteria</taxon>
        <taxon>Rhodobacterales</taxon>
        <taxon>Paracoccaceae</taxon>
        <taxon>Parasedimentitalea</taxon>
    </lineage>
</organism>
<evidence type="ECO:0000256" key="8">
    <source>
        <dbReference type="ARBA" id="ARBA00022840"/>
    </source>
</evidence>
<dbReference type="EC" id="2.7.6.3" evidence="3"/>
<dbReference type="GO" id="GO:0016301">
    <property type="term" value="F:kinase activity"/>
    <property type="evidence" value="ECO:0007669"/>
    <property type="project" value="UniProtKB-KW"/>
</dbReference>
<dbReference type="NCBIfam" id="TIGR01498">
    <property type="entry name" value="folK"/>
    <property type="match status" value="1"/>
</dbReference>
<dbReference type="PANTHER" id="PTHR43071">
    <property type="entry name" value="2-AMINO-4-HYDROXY-6-HYDROXYMETHYLDIHYDROPTERIDINE PYROPHOSPHOKINASE"/>
    <property type="match status" value="1"/>
</dbReference>
<keyword evidence="6" id="KW-0547">Nucleotide-binding</keyword>
<dbReference type="CDD" id="cd00483">
    <property type="entry name" value="HPPK"/>
    <property type="match status" value="1"/>
</dbReference>
<dbReference type="GO" id="GO:0005524">
    <property type="term" value="F:ATP binding"/>
    <property type="evidence" value="ECO:0007669"/>
    <property type="project" value="UniProtKB-KW"/>
</dbReference>
<dbReference type="GO" id="GO:0003848">
    <property type="term" value="F:2-amino-4-hydroxy-6-hydroxymethyldihydropteridine diphosphokinase activity"/>
    <property type="evidence" value="ECO:0007669"/>
    <property type="project" value="UniProtKB-EC"/>
</dbReference>
<comment type="pathway">
    <text evidence="1">Cofactor biosynthesis; tetrahydrofolate biosynthesis; 2-amino-4-hydroxy-6-hydroxymethyl-7,8-dihydropteridine diphosphate from 7,8-dihydroneopterin triphosphate: step 4/4.</text>
</comment>
<proteinExistence type="inferred from homology"/>
<dbReference type="InterPro" id="IPR000550">
    <property type="entry name" value="Hppk"/>
</dbReference>
<sequence>MTEFRSNSLIALGGNLPSAAGSPTATLVSAIAELSRRGLYVQLLSRFFHTPCFPAGAGPDYVNAVIQVRTGVSSDELLSILHDVEEQFARVRDQRWGMRTLDLDLIARDDQVLPDLEIYEKWYGLGLEEQKRQAPKYLILPHPRLQDRGFVLVPLCDIAPDWVHPVLGLSAREMLDALPKAAIAEVQPL</sequence>
<keyword evidence="9" id="KW-0289">Folate biosynthesis</keyword>
<evidence type="ECO:0000256" key="4">
    <source>
        <dbReference type="ARBA" id="ARBA00016218"/>
    </source>
</evidence>
<evidence type="ECO:0000256" key="3">
    <source>
        <dbReference type="ARBA" id="ARBA00013253"/>
    </source>
</evidence>
<dbReference type="GO" id="GO:0046656">
    <property type="term" value="P:folic acid biosynthetic process"/>
    <property type="evidence" value="ECO:0007669"/>
    <property type="project" value="UniProtKB-KW"/>
</dbReference>
<dbReference type="InterPro" id="IPR035907">
    <property type="entry name" value="Hppk_sf"/>
</dbReference>
<evidence type="ECO:0000313" key="15">
    <source>
        <dbReference type="Proteomes" id="UP000283063"/>
    </source>
</evidence>
<evidence type="ECO:0000256" key="6">
    <source>
        <dbReference type="ARBA" id="ARBA00022741"/>
    </source>
</evidence>
<reference evidence="14 15" key="1">
    <citation type="submission" date="2018-10" db="EMBL/GenBank/DDBJ databases">
        <title>Parasedimentitalea marina sp. nov., a psychrophilic bacterium isolated from deep seawater of the New Britain Trench.</title>
        <authorList>
            <person name="Cao J."/>
        </authorList>
    </citation>
    <scope>NUCLEOTIDE SEQUENCE [LARGE SCALE GENOMIC DNA]</scope>
    <source>
        <strain evidence="14 15">W43</strain>
    </source>
</reference>
<evidence type="ECO:0000313" key="14">
    <source>
        <dbReference type="EMBL" id="AZV80242.1"/>
    </source>
</evidence>
<evidence type="ECO:0000256" key="1">
    <source>
        <dbReference type="ARBA" id="ARBA00005051"/>
    </source>
</evidence>
<name>A0A3T0N8F5_9RHOB</name>
<dbReference type="UniPathway" id="UPA00077">
    <property type="reaction ID" value="UER00155"/>
</dbReference>
<dbReference type="Gene3D" id="3.30.70.560">
    <property type="entry name" value="7,8-Dihydro-6-hydroxymethylpterin-pyrophosphokinase HPPK"/>
    <property type="match status" value="1"/>
</dbReference>